<dbReference type="SUPFAM" id="SSF55729">
    <property type="entry name" value="Acyl-CoA N-acyltransferases (Nat)"/>
    <property type="match status" value="1"/>
</dbReference>
<keyword evidence="1 4" id="KW-0808">Transferase</keyword>
<protein>
    <submittedName>
        <fullName evidence="4">GCN5-related N-acetyltransferase</fullName>
    </submittedName>
</protein>
<dbReference type="EMBL" id="CP002480">
    <property type="protein sequence ID" value="ADW69078.1"/>
    <property type="molecule type" value="Genomic_DNA"/>
</dbReference>
<sequence length="159" mass="17650">MPITIRDFNPAISTDQPAFQSLNEAWITKHFRIEPADAAALAHPKEKYLDQGGHIYLAFQNETPVGCCALILITPGQYEISKMAVTPAAQGQGLGRQLLTHTIAQAWKLNATRLYIETNSALAPAVHLYESLGFRPVPAERLTKSLYTRANVFLELFRS</sequence>
<keyword evidence="2" id="KW-0012">Acyltransferase</keyword>
<dbReference type="PANTHER" id="PTHR43877">
    <property type="entry name" value="AMINOALKYLPHOSPHONATE N-ACETYLTRANSFERASE-RELATED-RELATED"/>
    <property type="match status" value="1"/>
</dbReference>
<dbReference type="InterPro" id="IPR050832">
    <property type="entry name" value="Bact_Acetyltransf"/>
</dbReference>
<dbReference type="RefSeq" id="WP_013580395.1">
    <property type="nucleotide sequence ID" value="NC_015064.1"/>
</dbReference>
<evidence type="ECO:0000259" key="3">
    <source>
        <dbReference type="PROSITE" id="PS51186"/>
    </source>
</evidence>
<dbReference type="Gene3D" id="3.40.630.30">
    <property type="match status" value="1"/>
</dbReference>
<evidence type="ECO:0000256" key="2">
    <source>
        <dbReference type="ARBA" id="ARBA00023315"/>
    </source>
</evidence>
<evidence type="ECO:0000313" key="4">
    <source>
        <dbReference type="EMBL" id="ADW69078.1"/>
    </source>
</evidence>
<evidence type="ECO:0000313" key="5">
    <source>
        <dbReference type="Proteomes" id="UP000000343"/>
    </source>
</evidence>
<gene>
    <name evidence="4" type="ordered locus">AciX9_2033</name>
</gene>
<name>E8X1C4_GRATM</name>
<dbReference type="Pfam" id="PF00583">
    <property type="entry name" value="Acetyltransf_1"/>
    <property type="match status" value="1"/>
</dbReference>
<dbReference type="Proteomes" id="UP000000343">
    <property type="component" value="Chromosome"/>
</dbReference>
<dbReference type="InterPro" id="IPR016181">
    <property type="entry name" value="Acyl_CoA_acyltransferase"/>
</dbReference>
<dbReference type="OrthoDB" id="9127144at2"/>
<accession>E8X1C4</accession>
<dbReference type="GO" id="GO:0016747">
    <property type="term" value="F:acyltransferase activity, transferring groups other than amino-acyl groups"/>
    <property type="evidence" value="ECO:0007669"/>
    <property type="project" value="InterPro"/>
</dbReference>
<dbReference type="AlphaFoldDB" id="E8X1C4"/>
<reference evidence="5" key="1">
    <citation type="submission" date="2011-01" db="EMBL/GenBank/DDBJ databases">
        <title>Complete sequence of chromosome of Acidobacterium sp. MP5ACTX9.</title>
        <authorList>
            <consortium name="US DOE Joint Genome Institute"/>
            <person name="Lucas S."/>
            <person name="Copeland A."/>
            <person name="Lapidus A."/>
            <person name="Cheng J.-F."/>
            <person name="Goodwin L."/>
            <person name="Pitluck S."/>
            <person name="Teshima H."/>
            <person name="Detter J.C."/>
            <person name="Han C."/>
            <person name="Tapia R."/>
            <person name="Land M."/>
            <person name="Hauser L."/>
            <person name="Kyrpides N."/>
            <person name="Ivanova N."/>
            <person name="Ovchinnikova G."/>
            <person name="Pagani I."/>
            <person name="Rawat S.R."/>
            <person name="Mannisto M."/>
            <person name="Haggblom M.M."/>
            <person name="Woyke T."/>
        </authorList>
    </citation>
    <scope>NUCLEOTIDE SEQUENCE [LARGE SCALE GENOMIC DNA]</scope>
    <source>
        <strain evidence="5">MP5ACTX9</strain>
    </source>
</reference>
<organism evidence="5">
    <name type="scientific">Granulicella tundricola (strain ATCC BAA-1859 / DSM 23138 / MP5ACTX9)</name>
    <dbReference type="NCBI Taxonomy" id="1198114"/>
    <lineage>
        <taxon>Bacteria</taxon>
        <taxon>Pseudomonadati</taxon>
        <taxon>Acidobacteriota</taxon>
        <taxon>Terriglobia</taxon>
        <taxon>Terriglobales</taxon>
        <taxon>Acidobacteriaceae</taxon>
        <taxon>Granulicella</taxon>
    </lineage>
</organism>
<dbReference type="PANTHER" id="PTHR43877:SF2">
    <property type="entry name" value="AMINOALKYLPHOSPHONATE N-ACETYLTRANSFERASE-RELATED"/>
    <property type="match status" value="1"/>
</dbReference>
<dbReference type="InterPro" id="IPR000182">
    <property type="entry name" value="GNAT_dom"/>
</dbReference>
<keyword evidence="5" id="KW-1185">Reference proteome</keyword>
<dbReference type="CDD" id="cd04301">
    <property type="entry name" value="NAT_SF"/>
    <property type="match status" value="1"/>
</dbReference>
<dbReference type="PROSITE" id="PS51186">
    <property type="entry name" value="GNAT"/>
    <property type="match status" value="1"/>
</dbReference>
<dbReference type="STRING" id="1198114.AciX9_2033"/>
<evidence type="ECO:0000256" key="1">
    <source>
        <dbReference type="ARBA" id="ARBA00022679"/>
    </source>
</evidence>
<dbReference type="PaxDb" id="1198114-AciX9_2033"/>
<feature type="domain" description="N-acetyltransferase" evidence="3">
    <location>
        <begin position="3"/>
        <end position="159"/>
    </location>
</feature>
<dbReference type="eggNOG" id="COG0456">
    <property type="taxonomic scope" value="Bacteria"/>
</dbReference>
<dbReference type="KEGG" id="acm:AciX9_2033"/>
<proteinExistence type="predicted"/>
<dbReference type="HOGENOM" id="CLU_013985_11_9_0"/>